<dbReference type="GO" id="GO:0008360">
    <property type="term" value="P:regulation of cell shape"/>
    <property type="evidence" value="ECO:0007669"/>
    <property type="project" value="UniProtKB-KW"/>
</dbReference>
<dbReference type="GO" id="GO:0005737">
    <property type="term" value="C:cytoplasm"/>
    <property type="evidence" value="ECO:0007669"/>
    <property type="project" value="UniProtKB-SubCell"/>
</dbReference>
<evidence type="ECO:0000259" key="18">
    <source>
        <dbReference type="Pfam" id="PF08245"/>
    </source>
</evidence>
<evidence type="ECO:0000256" key="14">
    <source>
        <dbReference type="HAMAP-Rule" id="MF_00046"/>
    </source>
</evidence>
<comment type="caution">
    <text evidence="14">Lacks conserved residue(s) required for the propagation of feature annotation.</text>
</comment>
<dbReference type="InterPro" id="IPR005758">
    <property type="entry name" value="UDP-N-AcMur_Ala_ligase_MurC"/>
</dbReference>
<keyword evidence="20" id="KW-1185">Reference proteome</keyword>
<dbReference type="GO" id="GO:0071555">
    <property type="term" value="P:cell wall organization"/>
    <property type="evidence" value="ECO:0007669"/>
    <property type="project" value="UniProtKB-KW"/>
</dbReference>
<reference evidence="19 20" key="1">
    <citation type="submission" date="2019-06" db="EMBL/GenBank/DDBJ databases">
        <title>Persicimonas caeni gen. nov., sp. nov., a predatory bacterium isolated from solar saltern.</title>
        <authorList>
            <person name="Wang S."/>
        </authorList>
    </citation>
    <scope>NUCLEOTIDE SEQUENCE [LARGE SCALE GENOMIC DNA]</scope>
    <source>
        <strain evidence="19 20">YN101</strain>
    </source>
</reference>
<feature type="domain" description="Mur ligase C-terminal" evidence="17">
    <location>
        <begin position="315"/>
        <end position="440"/>
    </location>
</feature>
<dbReference type="UniPathway" id="UPA00219"/>
<organism evidence="19 20">
    <name type="scientific">Persicimonas caeni</name>
    <dbReference type="NCBI Taxonomy" id="2292766"/>
    <lineage>
        <taxon>Bacteria</taxon>
        <taxon>Deltaproteobacteria</taxon>
        <taxon>Bradymonadales</taxon>
        <taxon>Bradymonadaceae</taxon>
        <taxon>Persicimonas</taxon>
    </lineage>
</organism>
<dbReference type="HAMAP" id="MF_00046">
    <property type="entry name" value="MurC"/>
    <property type="match status" value="1"/>
</dbReference>
<dbReference type="Gene3D" id="3.40.50.720">
    <property type="entry name" value="NAD(P)-binding Rossmann-like Domain"/>
    <property type="match status" value="1"/>
</dbReference>
<evidence type="ECO:0000256" key="15">
    <source>
        <dbReference type="SAM" id="MobiDB-lite"/>
    </source>
</evidence>
<accession>A0A4Y6Q2D9</accession>
<dbReference type="SUPFAM" id="SSF51984">
    <property type="entry name" value="MurCD N-terminal domain"/>
    <property type="match status" value="1"/>
</dbReference>
<name>A0A4Y6Q2D9_PERCE</name>
<dbReference type="InterPro" id="IPR036565">
    <property type="entry name" value="Mur-like_cat_sf"/>
</dbReference>
<dbReference type="InterPro" id="IPR050061">
    <property type="entry name" value="MurCDEF_pg_biosynth"/>
</dbReference>
<dbReference type="GO" id="GO:0051301">
    <property type="term" value="P:cell division"/>
    <property type="evidence" value="ECO:0007669"/>
    <property type="project" value="UniProtKB-KW"/>
</dbReference>
<dbReference type="SUPFAM" id="SSF53244">
    <property type="entry name" value="MurD-like peptide ligases, peptide-binding domain"/>
    <property type="match status" value="1"/>
</dbReference>
<protein>
    <recommendedName>
        <fullName evidence="3 14">UDP-N-acetylmuramate--L-alanine ligase</fullName>
        <ecNumber evidence="3 14">6.3.2.8</ecNumber>
    </recommendedName>
    <alternativeName>
        <fullName evidence="14">UDP-N-acetylmuramoyl-L-alanine synthetase</fullName>
    </alternativeName>
</protein>
<evidence type="ECO:0000256" key="4">
    <source>
        <dbReference type="ARBA" id="ARBA00022490"/>
    </source>
</evidence>
<comment type="subcellular location">
    <subcellularLocation>
        <location evidence="1 14">Cytoplasm</location>
    </subcellularLocation>
</comment>
<feature type="region of interest" description="Disordered" evidence="15">
    <location>
        <begin position="457"/>
        <end position="482"/>
    </location>
</feature>
<evidence type="ECO:0000256" key="9">
    <source>
        <dbReference type="ARBA" id="ARBA00022960"/>
    </source>
</evidence>
<dbReference type="Pfam" id="PF08245">
    <property type="entry name" value="Mur_ligase_M"/>
    <property type="match status" value="1"/>
</dbReference>
<dbReference type="SUPFAM" id="SSF53623">
    <property type="entry name" value="MurD-like peptide ligases, catalytic domain"/>
    <property type="match status" value="1"/>
</dbReference>
<sequence>MVEFAEDTQIHMLGIGGIGVSGVARVLHQRGFAVRGSDVRQSSITDALQAEGIEVTIGHDASNIDGADVLVVSTAIPDHNVELVAAKERGLQVVHRSEVLEYLIDGYKTVGVTGTHGKGTVSSMIAWILECAGLEPGFIIGGMLNNFETNARDAGDSKIMVVEVDESDGSHLNIKPDYVVCNFLELDHLNYYDGLDDIIANMVDFMESNERLKEAFVNLDCDGNRRFCEIVGLRPTGYAVEHRAEFHGKLLGPGQLPIEFEAFHRNESLGPLELNLPGRYNVVNAMGAIAVARRLGVGVEPIREALKTYSGMENRFTIASGGGVTIVKDYNSHPTCMRKVLESAQELVDGRIISVFKPYRYTLIKYLQEQYGKAFEGSDEVIITKMYAAEEDPIPGIDTMTVVERIRENGLKCTYIENQSTINDYLYEVVEPGDKVIFFGGDDFFRMADEFLAEVTRRAQSKGPGPDQPKVSGPFAEASDNE</sequence>
<dbReference type="EMBL" id="CP041186">
    <property type="protein sequence ID" value="QDG54639.1"/>
    <property type="molecule type" value="Genomic_DNA"/>
</dbReference>
<keyword evidence="10 14" id="KW-0573">Peptidoglycan synthesis</keyword>
<accession>A0A5B8YDE2</accession>
<evidence type="ECO:0000313" key="20">
    <source>
        <dbReference type="Proteomes" id="UP000315995"/>
    </source>
</evidence>
<keyword evidence="7 14" id="KW-0547">Nucleotide-binding</keyword>
<proteinExistence type="inferred from homology"/>
<evidence type="ECO:0000256" key="13">
    <source>
        <dbReference type="ARBA" id="ARBA00047833"/>
    </source>
</evidence>
<evidence type="ECO:0000256" key="2">
    <source>
        <dbReference type="ARBA" id="ARBA00004752"/>
    </source>
</evidence>
<dbReference type="InterPro" id="IPR036615">
    <property type="entry name" value="Mur_ligase_C_dom_sf"/>
</dbReference>
<comment type="catalytic activity">
    <reaction evidence="13 14">
        <text>UDP-N-acetyl-alpha-D-muramate + L-alanine + ATP = UDP-N-acetyl-alpha-D-muramoyl-L-alanine + ADP + phosphate + H(+)</text>
        <dbReference type="Rhea" id="RHEA:23372"/>
        <dbReference type="ChEBI" id="CHEBI:15378"/>
        <dbReference type="ChEBI" id="CHEBI:30616"/>
        <dbReference type="ChEBI" id="CHEBI:43474"/>
        <dbReference type="ChEBI" id="CHEBI:57972"/>
        <dbReference type="ChEBI" id="CHEBI:70757"/>
        <dbReference type="ChEBI" id="CHEBI:83898"/>
        <dbReference type="ChEBI" id="CHEBI:456216"/>
        <dbReference type="EC" id="6.3.2.8"/>
    </reaction>
</comment>
<dbReference type="EC" id="6.3.2.8" evidence="3 14"/>
<keyword evidence="11 14" id="KW-0131">Cell cycle</keyword>
<evidence type="ECO:0000256" key="7">
    <source>
        <dbReference type="ARBA" id="ARBA00022741"/>
    </source>
</evidence>
<dbReference type="InterPro" id="IPR004101">
    <property type="entry name" value="Mur_ligase_C"/>
</dbReference>
<dbReference type="Proteomes" id="UP000315995">
    <property type="component" value="Chromosome"/>
</dbReference>
<feature type="domain" description="Mur ligase N-terminal catalytic" evidence="16">
    <location>
        <begin position="10"/>
        <end position="107"/>
    </location>
</feature>
<dbReference type="GO" id="GO:0008763">
    <property type="term" value="F:UDP-N-acetylmuramate-L-alanine ligase activity"/>
    <property type="evidence" value="ECO:0007669"/>
    <property type="project" value="UniProtKB-UniRule"/>
</dbReference>
<comment type="similarity">
    <text evidence="14">Belongs to the MurCDEF family.</text>
</comment>
<evidence type="ECO:0000256" key="12">
    <source>
        <dbReference type="ARBA" id="ARBA00023316"/>
    </source>
</evidence>
<dbReference type="PANTHER" id="PTHR43445">
    <property type="entry name" value="UDP-N-ACETYLMURAMATE--L-ALANINE LIGASE-RELATED"/>
    <property type="match status" value="1"/>
</dbReference>
<dbReference type="GO" id="GO:0009252">
    <property type="term" value="P:peptidoglycan biosynthetic process"/>
    <property type="evidence" value="ECO:0007669"/>
    <property type="project" value="UniProtKB-UniRule"/>
</dbReference>
<keyword evidence="8 14" id="KW-0067">ATP-binding</keyword>
<dbReference type="Gene3D" id="3.40.1190.10">
    <property type="entry name" value="Mur-like, catalytic domain"/>
    <property type="match status" value="1"/>
</dbReference>
<dbReference type="Gene3D" id="3.90.190.20">
    <property type="entry name" value="Mur ligase, C-terminal domain"/>
    <property type="match status" value="1"/>
</dbReference>
<feature type="domain" description="Mur ligase central" evidence="18">
    <location>
        <begin position="112"/>
        <end position="292"/>
    </location>
</feature>
<dbReference type="PANTHER" id="PTHR43445:SF3">
    <property type="entry name" value="UDP-N-ACETYLMURAMATE--L-ALANINE LIGASE"/>
    <property type="match status" value="1"/>
</dbReference>
<evidence type="ECO:0000256" key="11">
    <source>
        <dbReference type="ARBA" id="ARBA00023306"/>
    </source>
</evidence>
<keyword evidence="12 14" id="KW-0961">Cell wall biogenesis/degradation</keyword>
<dbReference type="GO" id="GO:0005524">
    <property type="term" value="F:ATP binding"/>
    <property type="evidence" value="ECO:0007669"/>
    <property type="project" value="UniProtKB-UniRule"/>
</dbReference>
<dbReference type="Pfam" id="PF02875">
    <property type="entry name" value="Mur_ligase_C"/>
    <property type="match status" value="1"/>
</dbReference>
<keyword evidence="4 14" id="KW-0963">Cytoplasm</keyword>
<dbReference type="NCBIfam" id="TIGR01082">
    <property type="entry name" value="murC"/>
    <property type="match status" value="1"/>
</dbReference>
<dbReference type="InterPro" id="IPR000713">
    <property type="entry name" value="Mur_ligase_N"/>
</dbReference>
<evidence type="ECO:0000259" key="17">
    <source>
        <dbReference type="Pfam" id="PF02875"/>
    </source>
</evidence>
<gene>
    <name evidence="14 19" type="primary">murC</name>
    <name evidence="19" type="ORF">FIV42_29005</name>
</gene>
<comment type="pathway">
    <text evidence="2 14">Cell wall biogenesis; peptidoglycan biosynthesis.</text>
</comment>
<evidence type="ECO:0000259" key="16">
    <source>
        <dbReference type="Pfam" id="PF01225"/>
    </source>
</evidence>
<keyword evidence="6 14" id="KW-0132">Cell division</keyword>
<dbReference type="Pfam" id="PF01225">
    <property type="entry name" value="Mur_ligase"/>
    <property type="match status" value="1"/>
</dbReference>
<evidence type="ECO:0000256" key="1">
    <source>
        <dbReference type="ARBA" id="ARBA00004496"/>
    </source>
</evidence>
<keyword evidence="5 14" id="KW-0436">Ligase</keyword>
<evidence type="ECO:0000256" key="3">
    <source>
        <dbReference type="ARBA" id="ARBA00012211"/>
    </source>
</evidence>
<evidence type="ECO:0000256" key="5">
    <source>
        <dbReference type="ARBA" id="ARBA00022598"/>
    </source>
</evidence>
<dbReference type="OrthoDB" id="9804126at2"/>
<comment type="function">
    <text evidence="14">Cell wall formation.</text>
</comment>
<dbReference type="RefSeq" id="WP_141201083.1">
    <property type="nucleotide sequence ID" value="NZ_CP041186.1"/>
</dbReference>
<dbReference type="AlphaFoldDB" id="A0A4Y6Q2D9"/>
<evidence type="ECO:0000256" key="6">
    <source>
        <dbReference type="ARBA" id="ARBA00022618"/>
    </source>
</evidence>
<evidence type="ECO:0000256" key="8">
    <source>
        <dbReference type="ARBA" id="ARBA00022840"/>
    </source>
</evidence>
<keyword evidence="9 14" id="KW-0133">Cell shape</keyword>
<dbReference type="InterPro" id="IPR013221">
    <property type="entry name" value="Mur_ligase_cen"/>
</dbReference>
<evidence type="ECO:0000256" key="10">
    <source>
        <dbReference type="ARBA" id="ARBA00022984"/>
    </source>
</evidence>
<evidence type="ECO:0000313" key="19">
    <source>
        <dbReference type="EMBL" id="QDG54639.1"/>
    </source>
</evidence>